<reference evidence="3" key="2">
    <citation type="journal article" date="2016" name="Sci. Rep.">
        <title>Dictyocaulus viviparus genome, variome and transcriptome elucidate lungworm biology and support future intervention.</title>
        <authorList>
            <person name="McNulty S.N."/>
            <person name="Strube C."/>
            <person name="Rosa B.A."/>
            <person name="Martin J.C."/>
            <person name="Tyagi R."/>
            <person name="Choi Y.J."/>
            <person name="Wang Q."/>
            <person name="Hallsworth Pepin K."/>
            <person name="Zhang X."/>
            <person name="Ozersky P."/>
            <person name="Wilson R.K."/>
            <person name="Sternberg P.W."/>
            <person name="Gasser R.B."/>
            <person name="Mitreva M."/>
        </authorList>
    </citation>
    <scope>NUCLEOTIDE SEQUENCE [LARGE SCALE GENOMIC DNA]</scope>
    <source>
        <strain evidence="3">HannoverDv2000</strain>
    </source>
</reference>
<organism evidence="2 3">
    <name type="scientific">Dictyocaulus viviparus</name>
    <name type="common">Bovine lungworm</name>
    <dbReference type="NCBI Taxonomy" id="29172"/>
    <lineage>
        <taxon>Eukaryota</taxon>
        <taxon>Metazoa</taxon>
        <taxon>Ecdysozoa</taxon>
        <taxon>Nematoda</taxon>
        <taxon>Chromadorea</taxon>
        <taxon>Rhabditida</taxon>
        <taxon>Rhabditina</taxon>
        <taxon>Rhabditomorpha</taxon>
        <taxon>Strongyloidea</taxon>
        <taxon>Metastrongylidae</taxon>
        <taxon>Dictyocaulus</taxon>
    </lineage>
</organism>
<evidence type="ECO:0000313" key="2">
    <source>
        <dbReference type="EMBL" id="KJH48708.1"/>
    </source>
</evidence>
<dbReference type="OrthoDB" id="442731at2759"/>
<feature type="region of interest" description="Disordered" evidence="1">
    <location>
        <begin position="196"/>
        <end position="233"/>
    </location>
</feature>
<protein>
    <submittedName>
        <fullName evidence="2">Uncharacterized protein</fullName>
    </submittedName>
</protein>
<evidence type="ECO:0000256" key="1">
    <source>
        <dbReference type="SAM" id="MobiDB-lite"/>
    </source>
</evidence>
<dbReference type="Proteomes" id="UP000053766">
    <property type="component" value="Unassembled WGS sequence"/>
</dbReference>
<keyword evidence="3" id="KW-1185">Reference proteome</keyword>
<name>A0A0D8XVS1_DICVI</name>
<gene>
    <name evidence="2" type="ORF">DICVIV_05164</name>
</gene>
<dbReference type="AlphaFoldDB" id="A0A0D8XVS1"/>
<dbReference type="STRING" id="29172.A0A0D8XVS1"/>
<dbReference type="EMBL" id="KN716258">
    <property type="protein sequence ID" value="KJH48708.1"/>
    <property type="molecule type" value="Genomic_DNA"/>
</dbReference>
<reference evidence="2 3" key="1">
    <citation type="submission" date="2013-11" db="EMBL/GenBank/DDBJ databases">
        <title>Draft genome of the bovine lungworm Dictyocaulus viviparus.</title>
        <authorList>
            <person name="Mitreva M."/>
        </authorList>
    </citation>
    <scope>NUCLEOTIDE SEQUENCE [LARGE SCALE GENOMIC DNA]</scope>
    <source>
        <strain evidence="2 3">HannoverDv2000</strain>
    </source>
</reference>
<accession>A0A0D8XVS1</accession>
<sequence length="381" mass="42962">MGGVADVQSACSWSVGPLVLSLIKIKSNLIKITVRIRSDNFCPENSYTAEQINVGPDVPALKCPVQSVTNHVGCMGVKCQMWNGRIKILGLGDTSNIPSLFPTPSKNYRIRLNMSDDFPLETPAIWIMLLIKGIHYNTVDINERYDYVNDHRPQYSIGWAVPELFTTFSLFVVYMLYDTRTLPLPHPSQCTSVEMRGPPPAWIPPCPPGRDREHDYENNYEDPEDIREKEHSSRDLLLNATSTPSKFHSYEMSLSQQVRAFVAGPSTKRHINTIEISFVRDVTITTDQVELGSRLRFESHHRRSEMQDSFAPPIDEWTSLTEGQTILHKNADGAYYIPSGSGGAVSALELGFTQIKLLVLRPLVSRCEVSFKKLLVFSIHH</sequence>
<feature type="compositionally biased region" description="Pro residues" evidence="1">
    <location>
        <begin position="197"/>
        <end position="208"/>
    </location>
</feature>
<proteinExistence type="predicted"/>
<evidence type="ECO:0000313" key="3">
    <source>
        <dbReference type="Proteomes" id="UP000053766"/>
    </source>
</evidence>